<name>A0A2P2D273_9LEPT</name>
<dbReference type="Gene3D" id="1.20.120.1630">
    <property type="match status" value="1"/>
</dbReference>
<dbReference type="GO" id="GO:0032259">
    <property type="term" value="P:methylation"/>
    <property type="evidence" value="ECO:0007669"/>
    <property type="project" value="UniProtKB-KW"/>
</dbReference>
<keyword evidence="1" id="KW-0812">Transmembrane</keyword>
<gene>
    <name evidence="2" type="ORF">LPTSP1_17610</name>
</gene>
<feature type="transmembrane region" description="Helical" evidence="1">
    <location>
        <begin position="6"/>
        <end position="22"/>
    </location>
</feature>
<dbReference type="AlphaFoldDB" id="A0A2P2D273"/>
<accession>A0A2P2D273</accession>
<keyword evidence="2" id="KW-0489">Methyltransferase</keyword>
<protein>
    <submittedName>
        <fullName evidence="2">Phospholipid methyltransferase</fullName>
    </submittedName>
</protein>
<dbReference type="Proteomes" id="UP000245076">
    <property type="component" value="Unassembled WGS sequence"/>
</dbReference>
<dbReference type="EMBL" id="BFAY01000011">
    <property type="protein sequence ID" value="GBF38767.1"/>
    <property type="molecule type" value="Genomic_DNA"/>
</dbReference>
<keyword evidence="3" id="KW-1185">Reference proteome</keyword>
<sequence>MDLDHFILSAGMSLYIIIGTLFEERDLVQTFGDKYLQYKREVPMFWPFFSLKQKIKSEKKV</sequence>
<dbReference type="GO" id="GO:0008168">
    <property type="term" value="F:methyltransferase activity"/>
    <property type="evidence" value="ECO:0007669"/>
    <property type="project" value="UniProtKB-KW"/>
</dbReference>
<evidence type="ECO:0000256" key="1">
    <source>
        <dbReference type="SAM" id="Phobius"/>
    </source>
</evidence>
<keyword evidence="1" id="KW-0472">Membrane</keyword>
<proteinExistence type="predicted"/>
<evidence type="ECO:0000313" key="2">
    <source>
        <dbReference type="EMBL" id="GBF38767.1"/>
    </source>
</evidence>
<reference evidence="2 3" key="1">
    <citation type="submission" date="2018-02" db="EMBL/GenBank/DDBJ databases">
        <title>Novel Leptospira species isolated from soil and water in Japan.</title>
        <authorList>
            <person name="Nakao R."/>
            <person name="Masuzawa T."/>
        </authorList>
    </citation>
    <scope>NUCLEOTIDE SEQUENCE [LARGE SCALE GENOMIC DNA]</scope>
    <source>
        <strain evidence="2 3">E8</strain>
    </source>
</reference>
<organism evidence="2 3">
    <name type="scientific">Leptospira johnsonii</name>
    <dbReference type="NCBI Taxonomy" id="1917820"/>
    <lineage>
        <taxon>Bacteria</taxon>
        <taxon>Pseudomonadati</taxon>
        <taxon>Spirochaetota</taxon>
        <taxon>Spirochaetia</taxon>
        <taxon>Leptospirales</taxon>
        <taxon>Leptospiraceae</taxon>
        <taxon>Leptospira</taxon>
    </lineage>
</organism>
<keyword evidence="1" id="KW-1133">Transmembrane helix</keyword>
<keyword evidence="2" id="KW-0808">Transferase</keyword>
<evidence type="ECO:0000313" key="3">
    <source>
        <dbReference type="Proteomes" id="UP000245076"/>
    </source>
</evidence>
<comment type="caution">
    <text evidence="2">The sequence shown here is derived from an EMBL/GenBank/DDBJ whole genome shotgun (WGS) entry which is preliminary data.</text>
</comment>